<dbReference type="GO" id="GO:0032991">
    <property type="term" value="C:protein-containing complex"/>
    <property type="evidence" value="ECO:0007669"/>
    <property type="project" value="TreeGrafter"/>
</dbReference>
<dbReference type="GO" id="GO:0032259">
    <property type="term" value="P:methylation"/>
    <property type="evidence" value="ECO:0007669"/>
    <property type="project" value="UniProtKB-KW"/>
</dbReference>
<proteinExistence type="predicted"/>
<evidence type="ECO:0000313" key="1">
    <source>
        <dbReference type="EMBL" id="ODM96478.1"/>
    </source>
</evidence>
<dbReference type="InterPro" id="IPR029063">
    <property type="entry name" value="SAM-dependent_MTases_sf"/>
</dbReference>
<organism evidence="1 2">
    <name type="scientific">Orchesella cincta</name>
    <name type="common">Springtail</name>
    <name type="synonym">Podura cincta</name>
    <dbReference type="NCBI Taxonomy" id="48709"/>
    <lineage>
        <taxon>Eukaryota</taxon>
        <taxon>Metazoa</taxon>
        <taxon>Ecdysozoa</taxon>
        <taxon>Arthropoda</taxon>
        <taxon>Hexapoda</taxon>
        <taxon>Collembola</taxon>
        <taxon>Entomobryomorpha</taxon>
        <taxon>Entomobryoidea</taxon>
        <taxon>Orchesellidae</taxon>
        <taxon>Orchesellinae</taxon>
        <taxon>Orchesella</taxon>
    </lineage>
</organism>
<reference evidence="1 2" key="1">
    <citation type="journal article" date="2016" name="Genome Biol. Evol.">
        <title>Gene Family Evolution Reflects Adaptation to Soil Environmental Stressors in the Genome of the Collembolan Orchesella cincta.</title>
        <authorList>
            <person name="Faddeeva-Vakhrusheva A."/>
            <person name="Derks M.F."/>
            <person name="Anvar S.Y."/>
            <person name="Agamennone V."/>
            <person name="Suring W."/>
            <person name="Smit S."/>
            <person name="van Straalen N.M."/>
            <person name="Roelofs D."/>
        </authorList>
    </citation>
    <scope>NUCLEOTIDE SEQUENCE [LARGE SCALE GENOMIC DNA]</scope>
    <source>
        <tissue evidence="1">Mixed pool</tissue>
    </source>
</reference>
<dbReference type="PANTHER" id="PTHR14614">
    <property type="entry name" value="HEPATOCELLULAR CARCINOMA-ASSOCIATED ANTIGEN"/>
    <property type="match status" value="1"/>
</dbReference>
<name>A0A1D2MUA4_ORCCI</name>
<gene>
    <name evidence="1" type="ORF">Ocin01_10206</name>
</gene>
<accession>A0A1D2MUA4</accession>
<dbReference type="STRING" id="48709.A0A1D2MUA4"/>
<keyword evidence="1" id="KW-0808">Transferase</keyword>
<keyword evidence="2" id="KW-1185">Reference proteome</keyword>
<dbReference type="GO" id="GO:0008168">
    <property type="term" value="F:methyltransferase activity"/>
    <property type="evidence" value="ECO:0007669"/>
    <property type="project" value="UniProtKB-KW"/>
</dbReference>
<dbReference type="EMBL" id="LJIJ01000536">
    <property type="protein sequence ID" value="ODM96478.1"/>
    <property type="molecule type" value="Genomic_DNA"/>
</dbReference>
<dbReference type="Proteomes" id="UP000094527">
    <property type="component" value="Unassembled WGS sequence"/>
</dbReference>
<protein>
    <submittedName>
        <fullName evidence="1">Protein-lysine N-methyltransferase EEF2KMT</fullName>
    </submittedName>
</protein>
<comment type="caution">
    <text evidence="1">The sequence shown here is derived from an EMBL/GenBank/DDBJ whole genome shotgun (WGS) entry which is preliminary data.</text>
</comment>
<dbReference type="SUPFAM" id="SSF53335">
    <property type="entry name" value="S-adenosyl-L-methionine-dependent methyltransferases"/>
    <property type="match status" value="1"/>
</dbReference>
<dbReference type="Gene3D" id="3.40.50.150">
    <property type="entry name" value="Vaccinia Virus protein VP39"/>
    <property type="match status" value="1"/>
</dbReference>
<evidence type="ECO:0000313" key="2">
    <source>
        <dbReference type="Proteomes" id="UP000094527"/>
    </source>
</evidence>
<keyword evidence="1" id="KW-0489">Methyltransferase</keyword>
<dbReference type="Pfam" id="PF10294">
    <property type="entry name" value="Methyltransf_16"/>
    <property type="match status" value="1"/>
</dbReference>
<sequence length="437" mass="48762">MDQDKSLIQNVTNAGQIRLPHIQLVFSQIHEEYLRAVPPQQMKELKKLFQNVTPLAPILSEPTISPNTTTEKDLEDNCIGFGKELTSCSASTSGEISEGNSGTVSSVIMLIMLYDVTLGYRAEMEAVDESFTQPPIQYRIAFAKYVIKQLESGDWKTLNGYSVTQQEAPEENEELETVSERWYEGLEEISSRHVLSEPFYRLYEIEVPCGDDNRKRRKDIVKIFENESSFVADGTTGLVTWEASVEFIKWFTGEGMTSSCDVKMEETRWILELGCGCGFLAVAVTKCIPCLENYIATDGSQPALEKAKHNVDANFSNDNDKNILLRKKVSFEKVDWQEETRESFTQMVDGMTSINGTNSGLLLGADIVFDPELLPDLVELITKFVEVGAGKVLMSCTIRNKATMGVLMKTLVAAGLSTVTTGQWKNGEIFLISQADK</sequence>
<dbReference type="InterPro" id="IPR019410">
    <property type="entry name" value="Methyltransf_16"/>
</dbReference>
<dbReference type="CDD" id="cd02440">
    <property type="entry name" value="AdoMet_MTases"/>
    <property type="match status" value="1"/>
</dbReference>
<dbReference type="PANTHER" id="PTHR14614:SF130">
    <property type="entry name" value="PROTEIN-LYSINE N-METHYLTRANSFERASE EEF2KMT"/>
    <property type="match status" value="1"/>
</dbReference>
<dbReference type="OrthoDB" id="194386at2759"/>
<dbReference type="AlphaFoldDB" id="A0A1D2MUA4"/>